<dbReference type="InterPro" id="IPR013517">
    <property type="entry name" value="FG-GAP"/>
</dbReference>
<sequence>IIDENGPADPHTKTAGDLDGDGVEDLVVASSSGGPLLWYRSPRWTRHEIASSGRWSCDAEVADLDNDGDNDLVISEYYDKNRLEWYENPAPSGDPAAGRWKLHVIGAPRAHDIEVRDLDGDGDLDIVSRGQSGFGTEEGNRIIIWRQDGPDSWTQSVIPCPHGEGLALGDLDRDSDPDIAISGLWYENPGRIAGPTWTEHIFTQWHQDAVVRVADMNEDGRLDVILTEAEGTNRISWFKAPP</sequence>
<dbReference type="Gene3D" id="2.130.10.130">
    <property type="entry name" value="Integrin alpha, N-terminal"/>
    <property type="match status" value="1"/>
</dbReference>
<keyword evidence="1" id="KW-0732">Signal</keyword>
<evidence type="ECO:0000256" key="1">
    <source>
        <dbReference type="ARBA" id="ARBA00022729"/>
    </source>
</evidence>
<evidence type="ECO:0000256" key="2">
    <source>
        <dbReference type="SAM" id="MobiDB-lite"/>
    </source>
</evidence>
<dbReference type="PANTHER" id="PTHR44103">
    <property type="entry name" value="PROPROTEIN CONVERTASE P"/>
    <property type="match status" value="1"/>
</dbReference>
<dbReference type="InterPro" id="IPR028994">
    <property type="entry name" value="Integrin_alpha_N"/>
</dbReference>
<name>X0WW62_9ZZZZ</name>
<feature type="non-terminal residue" evidence="3">
    <location>
        <position position="1"/>
    </location>
</feature>
<dbReference type="AlphaFoldDB" id="X0WW62"/>
<protein>
    <recommendedName>
        <fullName evidence="4">VCBS repeat-containing protein</fullName>
    </recommendedName>
</protein>
<reference evidence="3" key="1">
    <citation type="journal article" date="2014" name="Front. Microbiol.">
        <title>High frequency of phylogenetically diverse reductive dehalogenase-homologous genes in deep subseafloor sedimentary metagenomes.</title>
        <authorList>
            <person name="Kawai M."/>
            <person name="Futagami T."/>
            <person name="Toyoda A."/>
            <person name="Takaki Y."/>
            <person name="Nishi S."/>
            <person name="Hori S."/>
            <person name="Arai W."/>
            <person name="Tsubouchi T."/>
            <person name="Morono Y."/>
            <person name="Uchiyama I."/>
            <person name="Ito T."/>
            <person name="Fujiyama A."/>
            <person name="Inagaki F."/>
            <person name="Takami H."/>
        </authorList>
    </citation>
    <scope>NUCLEOTIDE SEQUENCE</scope>
    <source>
        <strain evidence="3">Expedition CK06-06</strain>
    </source>
</reference>
<dbReference type="PANTHER" id="PTHR44103:SF1">
    <property type="entry name" value="PROPROTEIN CONVERTASE P"/>
    <property type="match status" value="1"/>
</dbReference>
<accession>X0WW62</accession>
<comment type="caution">
    <text evidence="3">The sequence shown here is derived from an EMBL/GenBank/DDBJ whole genome shotgun (WGS) entry which is preliminary data.</text>
</comment>
<evidence type="ECO:0000313" key="3">
    <source>
        <dbReference type="EMBL" id="GAG28683.1"/>
    </source>
</evidence>
<gene>
    <name evidence="3" type="ORF">S01H1_73260</name>
</gene>
<evidence type="ECO:0008006" key="4">
    <source>
        <dbReference type="Google" id="ProtNLM"/>
    </source>
</evidence>
<proteinExistence type="predicted"/>
<feature type="non-terminal residue" evidence="3">
    <location>
        <position position="242"/>
    </location>
</feature>
<dbReference type="Pfam" id="PF13517">
    <property type="entry name" value="FG-GAP_3"/>
    <property type="match status" value="2"/>
</dbReference>
<organism evidence="3">
    <name type="scientific">marine sediment metagenome</name>
    <dbReference type="NCBI Taxonomy" id="412755"/>
    <lineage>
        <taxon>unclassified sequences</taxon>
        <taxon>metagenomes</taxon>
        <taxon>ecological metagenomes</taxon>
    </lineage>
</organism>
<dbReference type="SUPFAM" id="SSF69318">
    <property type="entry name" value="Integrin alpha N-terminal domain"/>
    <property type="match status" value="1"/>
</dbReference>
<feature type="region of interest" description="Disordered" evidence="2">
    <location>
        <begin position="1"/>
        <end position="21"/>
    </location>
</feature>
<dbReference type="EMBL" id="BARS01048939">
    <property type="protein sequence ID" value="GAG28683.1"/>
    <property type="molecule type" value="Genomic_DNA"/>
</dbReference>